<evidence type="ECO:0000256" key="1">
    <source>
        <dbReference type="SAM" id="SignalP"/>
    </source>
</evidence>
<sequence>MTAAVATAAVLSLTPAVAVAGPVDESAPSTDAQLAFLTPEQYEARWGASAADEVAASMSSDAPEGAAAAGVVDSATATSGDGATDPELDPGGGQDAKWWTIIWDYKDLRGTTTPVRLGDNKLGYSHYAQRHNLTSSKPIKAAFQTHKPDKASGARLEYISWATDMSNGSVRLQVRVIVQAATRTDDGKYRTPDGKNVGVITAYCQGYNKCPAWVNKI</sequence>
<dbReference type="Proteomes" id="UP000631553">
    <property type="component" value="Unassembled WGS sequence"/>
</dbReference>
<proteinExistence type="predicted"/>
<accession>A0ABX2RDJ2</accession>
<protein>
    <recommendedName>
        <fullName evidence="4">Secreted protein</fullName>
    </recommendedName>
</protein>
<feature type="signal peptide" evidence="1">
    <location>
        <begin position="1"/>
        <end position="20"/>
    </location>
</feature>
<comment type="caution">
    <text evidence="2">The sequence shown here is derived from an EMBL/GenBank/DDBJ whole genome shotgun (WGS) entry which is preliminary data.</text>
</comment>
<dbReference type="EMBL" id="JACCCQ010000001">
    <property type="protein sequence ID" value="NYF54573.1"/>
    <property type="molecule type" value="Genomic_DNA"/>
</dbReference>
<reference evidence="2 3" key="1">
    <citation type="submission" date="2020-07" db="EMBL/GenBank/DDBJ databases">
        <title>Sequencing the genomes of 1000 actinobacteria strains.</title>
        <authorList>
            <person name="Klenk H.-P."/>
        </authorList>
    </citation>
    <scope>NUCLEOTIDE SEQUENCE [LARGE SCALE GENOMIC DNA]</scope>
    <source>
        <strain evidence="2 3">DSM 43814</strain>
    </source>
</reference>
<organism evidence="2 3">
    <name type="scientific">Micromonospora purpureochromogenes</name>
    <dbReference type="NCBI Taxonomy" id="47872"/>
    <lineage>
        <taxon>Bacteria</taxon>
        <taxon>Bacillati</taxon>
        <taxon>Actinomycetota</taxon>
        <taxon>Actinomycetes</taxon>
        <taxon>Micromonosporales</taxon>
        <taxon>Micromonosporaceae</taxon>
        <taxon>Micromonospora</taxon>
    </lineage>
</organism>
<evidence type="ECO:0008006" key="4">
    <source>
        <dbReference type="Google" id="ProtNLM"/>
    </source>
</evidence>
<evidence type="ECO:0000313" key="3">
    <source>
        <dbReference type="Proteomes" id="UP000631553"/>
    </source>
</evidence>
<dbReference type="RefSeq" id="WP_179801286.1">
    <property type="nucleotide sequence ID" value="NZ_JACCCQ010000001.1"/>
</dbReference>
<feature type="chain" id="PRO_5046522255" description="Secreted protein" evidence="1">
    <location>
        <begin position="21"/>
        <end position="217"/>
    </location>
</feature>
<evidence type="ECO:0000313" key="2">
    <source>
        <dbReference type="EMBL" id="NYF54573.1"/>
    </source>
</evidence>
<keyword evidence="1" id="KW-0732">Signal</keyword>
<gene>
    <name evidence="2" type="ORF">HDA35_000404</name>
</gene>
<keyword evidence="3" id="KW-1185">Reference proteome</keyword>
<name>A0ABX2RDJ2_9ACTN</name>